<dbReference type="Proteomes" id="UP000240880">
    <property type="component" value="Unassembled WGS sequence"/>
</dbReference>
<dbReference type="Pfam" id="PF01315">
    <property type="entry name" value="Ald_Xan_dh_C"/>
    <property type="match status" value="1"/>
</dbReference>
<dbReference type="InterPro" id="IPR008274">
    <property type="entry name" value="AldOxase/xan_DH_MoCoBD1"/>
</dbReference>
<dbReference type="InterPro" id="IPR016208">
    <property type="entry name" value="Ald_Oxase/xanthine_DH-like"/>
</dbReference>
<gene>
    <name evidence="4" type="ORF">B9Q01_04960</name>
</gene>
<dbReference type="InterPro" id="IPR037165">
    <property type="entry name" value="AldOxase/xan_DH_Mopterin-bd_sf"/>
</dbReference>
<accession>A0A2R6AAN5</accession>
<reference evidence="4 5" key="1">
    <citation type="submission" date="2017-04" db="EMBL/GenBank/DDBJ databases">
        <title>Novel microbial lineages endemic to geothermal iron-oxide mats fill important gaps in the evolutionary history of Archaea.</title>
        <authorList>
            <person name="Jay Z.J."/>
            <person name="Beam J.P."/>
            <person name="Dlakic M."/>
            <person name="Rusch D.B."/>
            <person name="Kozubal M.A."/>
            <person name="Inskeep W.P."/>
        </authorList>
    </citation>
    <scope>NUCLEOTIDE SEQUENCE [LARGE SCALE GENOMIC DNA]</scope>
    <source>
        <strain evidence="4">OSP_D</strain>
    </source>
</reference>
<dbReference type="AlphaFoldDB" id="A0A2R6AAN5"/>
<dbReference type="EMBL" id="NEXC01000026">
    <property type="protein sequence ID" value="PSN83365.1"/>
    <property type="molecule type" value="Genomic_DNA"/>
</dbReference>
<dbReference type="SUPFAM" id="SSF54665">
    <property type="entry name" value="CO dehydrogenase molybdoprotein N-domain-like"/>
    <property type="match status" value="1"/>
</dbReference>
<name>A0A2R6AAN5_9ARCH</name>
<organism evidence="4 5">
    <name type="scientific">Candidatus Marsarchaeota G1 archaeon OSP_D</name>
    <dbReference type="NCBI Taxonomy" id="1978155"/>
    <lineage>
        <taxon>Archaea</taxon>
        <taxon>Candidatus Marsarchaeota</taxon>
        <taxon>Candidatus Marsarchaeota group 1</taxon>
    </lineage>
</organism>
<dbReference type="InterPro" id="IPR000674">
    <property type="entry name" value="Ald_Oxase/Xan_DH_a/b"/>
</dbReference>
<evidence type="ECO:0000313" key="5">
    <source>
        <dbReference type="Proteomes" id="UP000240880"/>
    </source>
</evidence>
<dbReference type="Gene3D" id="3.30.365.10">
    <property type="entry name" value="Aldehyde oxidase/xanthine dehydrogenase, molybdopterin binding domain"/>
    <property type="match status" value="4"/>
</dbReference>
<keyword evidence="2" id="KW-0560">Oxidoreductase</keyword>
<keyword evidence="1" id="KW-0500">Molybdenum</keyword>
<dbReference type="PANTHER" id="PTHR11908:SF132">
    <property type="entry name" value="ALDEHYDE OXIDASE 1-RELATED"/>
    <property type="match status" value="1"/>
</dbReference>
<dbReference type="Gene3D" id="3.90.1170.50">
    <property type="entry name" value="Aldehyde oxidase/xanthine dehydrogenase, a/b hammerhead"/>
    <property type="match status" value="1"/>
</dbReference>
<evidence type="ECO:0000256" key="1">
    <source>
        <dbReference type="ARBA" id="ARBA00022505"/>
    </source>
</evidence>
<dbReference type="InterPro" id="IPR046867">
    <property type="entry name" value="AldOxase/xan_DH_MoCoBD2"/>
</dbReference>
<dbReference type="Pfam" id="PF02738">
    <property type="entry name" value="MoCoBD_1"/>
    <property type="match status" value="1"/>
</dbReference>
<evidence type="ECO:0000259" key="3">
    <source>
        <dbReference type="SMART" id="SM01008"/>
    </source>
</evidence>
<sequence>MSRQVLGARVLRKEDPRLVTGTGSFTADIKLPGMVYVRFVRSPYAHAKIKSIDTSKAKALKGVVAVFTAKDVKLNPVPTAWTIPNADLKIPKYYPLAVDKVRYVGDPVAVVVAEDPYTARDAAELVEVEYEPLPAVVEQEEAVKPGAPQLYDEVPNNVAFTWRLSGGNVDAAFASADVVVKHKFVNQRLQPTAMETRAVVAEYNASTDSYTVWITSQNPHVHRLLFSAILGVPEHKLRVIAPDVGGGFGSKITVYGDEALVVYLSKLVRKPVYWWEERSENYHSSTHGRDHVEYVELAAKSDGTITGLRVKVYANLGAYLSTAAPGVPTYLFALMLSGCYKIPNIQAEVVGVLTNTSPVDAYRGAGRPEASYLLERMVDLLSRRLGKDPVEIRLKNFIQKDEMPYTVATGLTYDSGDYAAALKKALEIVGYEKLREEQKRRRNVEKLLGIGISSYIEVCGLGPSKAVRGTGFGLGLWESATVRMHPSGKVSVYTGSSPHGQGEETTFAQIVSYELGVPVEDVEIIHGDTAMIPFGMGTYGSRTTPVGGGAIALACRELVAKGAKIAAHLLDTRVENVVFDAGRGAYLVRDNPQRSVSIQEVAIASYQADRLPPGVEPGFEATKFYDPENFVFPYGTHICVVEVDAQTGQVEIKRYVAVDDCGVHINPMLVEGQVHGGVVQGLGQAMLEHSVYDKSGTLITASLNEYAIPTSVESPKIESHFIYTPSPHNPLGVKGVGETGTIASAQAYVNAVVDALSHLGVQDIQMPLTPERVWRAIHRS</sequence>
<dbReference type="InterPro" id="IPR036856">
    <property type="entry name" value="Ald_Oxase/Xan_DH_a/b_sf"/>
</dbReference>
<dbReference type="SUPFAM" id="SSF56003">
    <property type="entry name" value="Molybdenum cofactor-binding domain"/>
    <property type="match status" value="1"/>
</dbReference>
<proteinExistence type="predicted"/>
<dbReference type="GO" id="GO:0016491">
    <property type="term" value="F:oxidoreductase activity"/>
    <property type="evidence" value="ECO:0007669"/>
    <property type="project" value="UniProtKB-KW"/>
</dbReference>
<dbReference type="PANTHER" id="PTHR11908">
    <property type="entry name" value="XANTHINE DEHYDROGENASE"/>
    <property type="match status" value="1"/>
</dbReference>
<dbReference type="Pfam" id="PF20256">
    <property type="entry name" value="MoCoBD_2"/>
    <property type="match status" value="1"/>
</dbReference>
<evidence type="ECO:0000313" key="4">
    <source>
        <dbReference type="EMBL" id="PSN83365.1"/>
    </source>
</evidence>
<dbReference type="GO" id="GO:0005506">
    <property type="term" value="F:iron ion binding"/>
    <property type="evidence" value="ECO:0007669"/>
    <property type="project" value="InterPro"/>
</dbReference>
<comment type="caution">
    <text evidence="4">The sequence shown here is derived from an EMBL/GenBank/DDBJ whole genome shotgun (WGS) entry which is preliminary data.</text>
</comment>
<feature type="domain" description="Aldehyde oxidase/xanthine dehydrogenase a/b hammerhead" evidence="3">
    <location>
        <begin position="20"/>
        <end position="134"/>
    </location>
</feature>
<dbReference type="SMART" id="SM01008">
    <property type="entry name" value="Ald_Xan_dh_C"/>
    <property type="match status" value="1"/>
</dbReference>
<evidence type="ECO:0000256" key="2">
    <source>
        <dbReference type="ARBA" id="ARBA00023002"/>
    </source>
</evidence>
<protein>
    <submittedName>
        <fullName evidence="4">Carbon monoxide dehydrogenase</fullName>
    </submittedName>
</protein>